<feature type="domain" description="ABC1 atypical kinase-like" evidence="2">
    <location>
        <begin position="143"/>
        <end position="407"/>
    </location>
</feature>
<dbReference type="EMBL" id="JABELV010000005">
    <property type="protein sequence ID" value="KAG7575288.1"/>
    <property type="molecule type" value="Genomic_DNA"/>
</dbReference>
<dbReference type="InterPro" id="IPR045307">
    <property type="entry name" value="ADCK1_dom"/>
</dbReference>
<dbReference type="AlphaFoldDB" id="A0A8K0JSA6"/>
<name>A0A8K0JSA6_9TREE</name>
<dbReference type="InterPro" id="IPR004147">
    <property type="entry name" value="ABC1_dom"/>
</dbReference>
<dbReference type="PANTHER" id="PTHR43173:SF37">
    <property type="entry name" value="ABC1 FAMILY PROTEIN C10F6.14C"/>
    <property type="match status" value="1"/>
</dbReference>
<protein>
    <recommendedName>
        <fullName evidence="2">ABC1 atypical kinase-like domain-containing protein</fullName>
    </recommendedName>
</protein>
<proteinExistence type="inferred from homology"/>
<evidence type="ECO:0000313" key="3">
    <source>
        <dbReference type="EMBL" id="KAG7575288.1"/>
    </source>
</evidence>
<evidence type="ECO:0000313" key="4">
    <source>
        <dbReference type="Proteomes" id="UP000812966"/>
    </source>
</evidence>
<gene>
    <name evidence="3" type="ORF">FFLO_00452</name>
</gene>
<dbReference type="Proteomes" id="UP000812966">
    <property type="component" value="Unassembled WGS sequence"/>
</dbReference>
<dbReference type="InterPro" id="IPR051130">
    <property type="entry name" value="Mito_struct-func_regulator"/>
</dbReference>
<dbReference type="Pfam" id="PF03109">
    <property type="entry name" value="ABC1"/>
    <property type="match status" value="1"/>
</dbReference>
<sequence>MFRSTGVSPLRLARRRWQSNTANVETQAVRRTKPSRLYRTGRFVLVTGGVGVAAWQADERLNAAAITRSARALAMGLICTLDYKWNFNPENAADIEHMHERVARRFHQTIVTNQGLWIKAGQALGLQAALLPKPYRTAFSDIFDDAPTVPYAEIENVIKQDMNGKKPEEIFSTFEHVAVNSASIAQVHKATVKRAEIGKDGKPTGKTWMEDVAVKIQKPAIRKQVEWDLWCYRFLSGLAEKLFDMPTIHRADYVSEQMRLETNFLHEAHNAQKCAAFLADTPELRDKVYVPKVYPEVAGTERVMVMEYVKGCKITDKEKIEAMGFTPKEVMDTMIATMSAMTFKWGFVHCDPHPGNILVRPHPSDPKKPQVVLLDHGLYQDLPDKFRREYTSLWKSLFTVDTAEIQRIAGEWGINLDVNLFASAITLRPFQVEKKDDSSLEAAKDANVKPKTDYELQVELKERIRNMLENEQKIPRELIFVGRAQRITQSLNQIVGSPSPRLNISAHWARKGWRENLSPGERTLWARGPKGWLQDRSDSVIYGFALLALDLSFWSSRVRQWWYRGSEKGKQGWEDDLNKKFAGIAESYGIAWDEDPFLG</sequence>
<evidence type="ECO:0000256" key="1">
    <source>
        <dbReference type="ARBA" id="ARBA00009670"/>
    </source>
</evidence>
<comment type="similarity">
    <text evidence="1">Belongs to the protein kinase superfamily. ADCK protein kinase family.</text>
</comment>
<dbReference type="Gene3D" id="1.10.510.10">
    <property type="entry name" value="Transferase(Phosphotransferase) domain 1"/>
    <property type="match status" value="1"/>
</dbReference>
<reference evidence="3" key="1">
    <citation type="submission" date="2020-04" db="EMBL/GenBank/DDBJ databases">
        <title>Analysis of mating type loci in Filobasidium floriforme.</title>
        <authorList>
            <person name="Nowrousian M."/>
        </authorList>
    </citation>
    <scope>NUCLEOTIDE SEQUENCE</scope>
    <source>
        <strain evidence="3">CBS 6242</strain>
    </source>
</reference>
<dbReference type="PANTHER" id="PTHR43173">
    <property type="entry name" value="ABC1 FAMILY PROTEIN"/>
    <property type="match status" value="1"/>
</dbReference>
<dbReference type="SUPFAM" id="SSF56112">
    <property type="entry name" value="Protein kinase-like (PK-like)"/>
    <property type="match status" value="1"/>
</dbReference>
<dbReference type="InterPro" id="IPR011009">
    <property type="entry name" value="Kinase-like_dom_sf"/>
</dbReference>
<organism evidence="3 4">
    <name type="scientific">Filobasidium floriforme</name>
    <dbReference type="NCBI Taxonomy" id="5210"/>
    <lineage>
        <taxon>Eukaryota</taxon>
        <taxon>Fungi</taxon>
        <taxon>Dikarya</taxon>
        <taxon>Basidiomycota</taxon>
        <taxon>Agaricomycotina</taxon>
        <taxon>Tremellomycetes</taxon>
        <taxon>Filobasidiales</taxon>
        <taxon>Filobasidiaceae</taxon>
        <taxon>Filobasidium</taxon>
    </lineage>
</organism>
<comment type="caution">
    <text evidence="3">The sequence shown here is derived from an EMBL/GenBank/DDBJ whole genome shotgun (WGS) entry which is preliminary data.</text>
</comment>
<dbReference type="CDD" id="cd13969">
    <property type="entry name" value="ADCK1-like"/>
    <property type="match status" value="1"/>
</dbReference>
<accession>A0A8K0JSA6</accession>
<evidence type="ECO:0000259" key="2">
    <source>
        <dbReference type="Pfam" id="PF03109"/>
    </source>
</evidence>
<keyword evidence="4" id="KW-1185">Reference proteome</keyword>